<accession>A0A6N4SMQ7</accession>
<keyword evidence="1" id="KW-0732">Signal</keyword>
<evidence type="ECO:0008006" key="4">
    <source>
        <dbReference type="Google" id="ProtNLM"/>
    </source>
</evidence>
<dbReference type="PROSITE" id="PS51257">
    <property type="entry name" value="PROKAR_LIPOPROTEIN"/>
    <property type="match status" value="1"/>
</dbReference>
<feature type="signal peptide" evidence="1">
    <location>
        <begin position="1"/>
        <end position="22"/>
    </location>
</feature>
<organism evidence="2 3">
    <name type="scientific">Cytophaga hutchinsonii (strain ATCC 33406 / DSM 1761 / CIP 103989 / NBRC 15051 / NCIMB 9469 / D465)</name>
    <dbReference type="NCBI Taxonomy" id="269798"/>
    <lineage>
        <taxon>Bacteria</taxon>
        <taxon>Pseudomonadati</taxon>
        <taxon>Bacteroidota</taxon>
        <taxon>Cytophagia</taxon>
        <taxon>Cytophagales</taxon>
        <taxon>Cytophagaceae</taxon>
        <taxon>Cytophaga</taxon>
    </lineage>
</organism>
<evidence type="ECO:0000256" key="1">
    <source>
        <dbReference type="SAM" id="SignalP"/>
    </source>
</evidence>
<dbReference type="KEGG" id="chu:CHU_0267"/>
<proteinExistence type="predicted"/>
<reference evidence="2 3" key="1">
    <citation type="journal article" date="2007" name="Appl. Environ. Microbiol.">
        <title>Genome sequence of the cellulolytic gliding bacterium Cytophaga hutchinsonii.</title>
        <authorList>
            <person name="Xie G."/>
            <person name="Bruce D.C."/>
            <person name="Challacombe J.F."/>
            <person name="Chertkov O."/>
            <person name="Detter J.C."/>
            <person name="Gilna P."/>
            <person name="Han C.S."/>
            <person name="Lucas S."/>
            <person name="Misra M."/>
            <person name="Myers G.L."/>
            <person name="Richardson P."/>
            <person name="Tapia R."/>
            <person name="Thayer N."/>
            <person name="Thompson L.S."/>
            <person name="Brettin T.S."/>
            <person name="Henrissat B."/>
            <person name="Wilson D.B."/>
            <person name="McBride M.J."/>
        </authorList>
    </citation>
    <scope>NUCLEOTIDE SEQUENCE [LARGE SCALE GENOMIC DNA]</scope>
    <source>
        <strain evidence="3">ATCC 33406 / DSM 1761 / CIP 103989 / NBRC 15051 / NCIMB 9469 / D465</strain>
    </source>
</reference>
<evidence type="ECO:0000313" key="3">
    <source>
        <dbReference type="Proteomes" id="UP000001822"/>
    </source>
</evidence>
<gene>
    <name evidence="2" type="ordered locus">CHU_0267</name>
</gene>
<evidence type="ECO:0000313" key="2">
    <source>
        <dbReference type="EMBL" id="ABG57559.1"/>
    </source>
</evidence>
<sequence>MKLSAAVYLLFLISCMSGCRFSSDENKTEHSGITVLAADSARSSATSETFKTDSIRIYTHNYDTSYRDTYALQPDSLYKIWSRFKTTDKNETVVYKQLAYAPQGKCFLKKMKMIYSYSKLKNVLQLPENAYILETKKIAGKHNADRILVLWMTDPYILIDGESSYTCPEYTMGKAYFEGKTFLSVVSADKNTMINTIQIKNDYTVTDTVGNTIVHKTYAGTIVPVSARKRQRSRGAMSGKYFTTHATDTTDGAVEILHLEDFNQDGKAHEFAMFENFGCAGTSCTLYGYSIMQDKVIHYTFKTTYQADVWRDTIKVLNKDTMYTETVYWADALFTLTPKPFPIKFAIDFRGRGGEYNYYYFNYDKKRELFTQTIDSRSKEEDADIPTSWIPSIH</sequence>
<dbReference type="Proteomes" id="UP000001822">
    <property type="component" value="Chromosome"/>
</dbReference>
<dbReference type="AlphaFoldDB" id="A0A6N4SMQ7"/>
<feature type="chain" id="PRO_5026981389" description="Lipoprotein" evidence="1">
    <location>
        <begin position="23"/>
        <end position="394"/>
    </location>
</feature>
<name>A0A6N4SMQ7_CYTH3</name>
<keyword evidence="3" id="KW-1185">Reference proteome</keyword>
<protein>
    <recommendedName>
        <fullName evidence="4">Lipoprotein</fullName>
    </recommendedName>
</protein>
<dbReference type="EMBL" id="CP000383">
    <property type="protein sequence ID" value="ABG57559.1"/>
    <property type="molecule type" value="Genomic_DNA"/>
</dbReference>